<feature type="domain" description="Mur ligase central" evidence="11">
    <location>
        <begin position="117"/>
        <end position="309"/>
    </location>
</feature>
<dbReference type="GO" id="GO:0051301">
    <property type="term" value="P:cell division"/>
    <property type="evidence" value="ECO:0007669"/>
    <property type="project" value="UniProtKB-KW"/>
</dbReference>
<dbReference type="Pfam" id="PF02875">
    <property type="entry name" value="Mur_ligase_C"/>
    <property type="match status" value="1"/>
</dbReference>
<evidence type="ECO:0000259" key="10">
    <source>
        <dbReference type="Pfam" id="PF02875"/>
    </source>
</evidence>
<name>A0A328FEB6_9BACT</name>
<evidence type="ECO:0000256" key="3">
    <source>
        <dbReference type="ARBA" id="ARBA00022741"/>
    </source>
</evidence>
<dbReference type="EMBL" id="CP036313">
    <property type="protein sequence ID" value="QBH13861.1"/>
    <property type="molecule type" value="Genomic_DNA"/>
</dbReference>
<dbReference type="InterPro" id="IPR000713">
    <property type="entry name" value="Mur_ligase_N"/>
</dbReference>
<keyword evidence="8" id="KW-0961">Cell wall biogenesis/degradation</keyword>
<dbReference type="InterPro" id="IPR005757">
    <property type="entry name" value="Mpl"/>
</dbReference>
<evidence type="ECO:0000256" key="8">
    <source>
        <dbReference type="ARBA" id="ARBA00023316"/>
    </source>
</evidence>
<evidence type="ECO:0000259" key="11">
    <source>
        <dbReference type="Pfam" id="PF08245"/>
    </source>
</evidence>
<dbReference type="Proteomes" id="UP000248798">
    <property type="component" value="Unassembled WGS sequence"/>
</dbReference>
<dbReference type="EMBL" id="QLNI01000018">
    <property type="protein sequence ID" value="RAM02090.1"/>
    <property type="molecule type" value="Genomic_DNA"/>
</dbReference>
<feature type="domain" description="Mur ligase N-terminal catalytic" evidence="9">
    <location>
        <begin position="7"/>
        <end position="110"/>
    </location>
</feature>
<dbReference type="PROSITE" id="PS51257">
    <property type="entry name" value="PROKAR_LIPOPROTEIN"/>
    <property type="match status" value="1"/>
</dbReference>
<sequence>MADSIKRIHLVAACGTGMGTLACILKEMGYIVTGSDRNVYPPMSDFLEDNGITLFSGFSPTNISDDPNRAPDLVIIGNAVTRDNPEAVAVMERGLDYMSMPQAVNRFIANDKKIILVTGTHGKTTTSAIMAHLLETAGLCPSFMIGGILKDYNSSFKIGDGEYMVIEGDEYDTAFFDKGPKFMHYDPFITIMTGIEFDHADIFDDLDHICRTFDALVSKIKDQSRIIACKENGNLMQVLKQADVVDLQTYGSNAIWQVHDHRLSSESDPGTGRLHTLARITGPGTDINIQTDLPGRHNLLNATACIATARSLGIKAADIVRGLSTFSGVKRRQEIRGQVAGITVMDDFAHHPTAVKETIAAVKPFYPQGRLVAVFEPRTNTSMRNIFQETYPACFDLADITCICSPGVKKNIPEKERFSPERLTEDICKRGRSAHHFRDPGQVIDFLALELRPNDVVLVMSNGGFENIHQRILERLG</sequence>
<gene>
    <name evidence="13" type="primary">mpl</name>
    <name evidence="13" type="ORF">DO021_09925</name>
    <name evidence="12" type="ORF">EYB58_13575</name>
</gene>
<dbReference type="Gene3D" id="3.90.190.20">
    <property type="entry name" value="Mur ligase, C-terminal domain"/>
    <property type="match status" value="1"/>
</dbReference>
<evidence type="ECO:0000256" key="2">
    <source>
        <dbReference type="ARBA" id="ARBA00022618"/>
    </source>
</evidence>
<dbReference type="RefSeq" id="WP_111956204.1">
    <property type="nucleotide sequence ID" value="NZ_CP036313.1"/>
</dbReference>
<dbReference type="SUPFAM" id="SSF53244">
    <property type="entry name" value="MurD-like peptide ligases, peptide-binding domain"/>
    <property type="match status" value="1"/>
</dbReference>
<dbReference type="SUPFAM" id="SSF53623">
    <property type="entry name" value="MurD-like peptide ligases, catalytic domain"/>
    <property type="match status" value="1"/>
</dbReference>
<dbReference type="PANTHER" id="PTHR43445:SF5">
    <property type="entry name" value="UDP-N-ACETYLMURAMATE--L-ALANYL-GAMMA-D-GLUTAMYL-MESO-2,6-DIAMINOHEPTANDIOATE LIGASE"/>
    <property type="match status" value="1"/>
</dbReference>
<evidence type="ECO:0000313" key="14">
    <source>
        <dbReference type="Proteomes" id="UP000248798"/>
    </source>
</evidence>
<evidence type="ECO:0000256" key="6">
    <source>
        <dbReference type="ARBA" id="ARBA00022984"/>
    </source>
</evidence>
<evidence type="ECO:0000256" key="4">
    <source>
        <dbReference type="ARBA" id="ARBA00022840"/>
    </source>
</evidence>
<keyword evidence="5" id="KW-0133">Cell shape</keyword>
<dbReference type="GO" id="GO:0008360">
    <property type="term" value="P:regulation of cell shape"/>
    <property type="evidence" value="ECO:0007669"/>
    <property type="project" value="UniProtKB-KW"/>
</dbReference>
<keyword evidence="7" id="KW-0131">Cell cycle</keyword>
<dbReference type="InterPro" id="IPR013221">
    <property type="entry name" value="Mur_ligase_cen"/>
</dbReference>
<dbReference type="Pfam" id="PF01225">
    <property type="entry name" value="Mur_ligase"/>
    <property type="match status" value="1"/>
</dbReference>
<dbReference type="Pfam" id="PF08245">
    <property type="entry name" value="Mur_ligase_M"/>
    <property type="match status" value="1"/>
</dbReference>
<dbReference type="GO" id="GO:0009252">
    <property type="term" value="P:peptidoglycan biosynthetic process"/>
    <property type="evidence" value="ECO:0007669"/>
    <property type="project" value="UniProtKB-KW"/>
</dbReference>
<keyword evidence="2" id="KW-0132">Cell division</keyword>
<dbReference type="PANTHER" id="PTHR43445">
    <property type="entry name" value="UDP-N-ACETYLMURAMATE--L-ALANINE LIGASE-RELATED"/>
    <property type="match status" value="1"/>
</dbReference>
<accession>A0A328FEB6</accession>
<dbReference type="Gene3D" id="3.40.1190.10">
    <property type="entry name" value="Mur-like, catalytic domain"/>
    <property type="match status" value="1"/>
</dbReference>
<evidence type="ECO:0000259" key="9">
    <source>
        <dbReference type="Pfam" id="PF01225"/>
    </source>
</evidence>
<evidence type="ECO:0000256" key="5">
    <source>
        <dbReference type="ARBA" id="ARBA00022960"/>
    </source>
</evidence>
<dbReference type="InterPro" id="IPR036565">
    <property type="entry name" value="Mur-like_cat_sf"/>
</dbReference>
<evidence type="ECO:0000256" key="1">
    <source>
        <dbReference type="ARBA" id="ARBA00022598"/>
    </source>
</evidence>
<evidence type="ECO:0000256" key="7">
    <source>
        <dbReference type="ARBA" id="ARBA00023306"/>
    </source>
</evidence>
<evidence type="ECO:0000313" key="15">
    <source>
        <dbReference type="Proteomes" id="UP000293902"/>
    </source>
</evidence>
<dbReference type="Proteomes" id="UP000293902">
    <property type="component" value="Chromosome"/>
</dbReference>
<organism evidence="13 14">
    <name type="scientific">Desulfobacter hydrogenophilus</name>
    <dbReference type="NCBI Taxonomy" id="2291"/>
    <lineage>
        <taxon>Bacteria</taxon>
        <taxon>Pseudomonadati</taxon>
        <taxon>Thermodesulfobacteriota</taxon>
        <taxon>Desulfobacteria</taxon>
        <taxon>Desulfobacterales</taxon>
        <taxon>Desulfobacteraceae</taxon>
        <taxon>Desulfobacter</taxon>
    </lineage>
</organism>
<dbReference type="NCBIfam" id="TIGR01081">
    <property type="entry name" value="mpl"/>
    <property type="match status" value="1"/>
</dbReference>
<dbReference type="InterPro" id="IPR036615">
    <property type="entry name" value="Mur_ligase_C_dom_sf"/>
</dbReference>
<reference evidence="13 14" key="1">
    <citation type="submission" date="2018-06" db="EMBL/GenBank/DDBJ databases">
        <title>Complete Genome Sequence of Desulfobacter hydrogenophilus (DSM3380).</title>
        <authorList>
            <person name="Marietou A."/>
            <person name="Schreiber L."/>
            <person name="Marshall I."/>
            <person name="Jorgensen B."/>
        </authorList>
    </citation>
    <scope>NUCLEOTIDE SEQUENCE [LARGE SCALE GENOMIC DNA]</scope>
    <source>
        <strain evidence="13 14">DSM 3380</strain>
    </source>
</reference>
<keyword evidence="15" id="KW-1185">Reference proteome</keyword>
<dbReference type="GO" id="GO:0005524">
    <property type="term" value="F:ATP binding"/>
    <property type="evidence" value="ECO:0007669"/>
    <property type="project" value="UniProtKB-KW"/>
</dbReference>
<protein>
    <submittedName>
        <fullName evidence="13">UDP-N-acetylmuramate:L-alanyl-gamma-D-glutamyl-meso-diaminopimelate ligase</fullName>
    </submittedName>
</protein>
<keyword evidence="1 13" id="KW-0436">Ligase</keyword>
<dbReference type="InterPro" id="IPR050061">
    <property type="entry name" value="MurCDEF_pg_biosynth"/>
</dbReference>
<dbReference type="Gene3D" id="3.40.50.720">
    <property type="entry name" value="NAD(P)-binding Rossmann-like Domain"/>
    <property type="match status" value="1"/>
</dbReference>
<dbReference type="InterPro" id="IPR004101">
    <property type="entry name" value="Mur_ligase_C"/>
</dbReference>
<dbReference type="OrthoDB" id="9804126at2"/>
<dbReference type="SUPFAM" id="SSF51984">
    <property type="entry name" value="MurCD N-terminal domain"/>
    <property type="match status" value="1"/>
</dbReference>
<evidence type="ECO:0000313" key="13">
    <source>
        <dbReference type="EMBL" id="RAM02090.1"/>
    </source>
</evidence>
<dbReference type="AlphaFoldDB" id="A0A328FEB6"/>
<feature type="domain" description="Mur ligase C-terminal" evidence="10">
    <location>
        <begin position="331"/>
        <end position="463"/>
    </location>
</feature>
<dbReference type="GO" id="GO:0071555">
    <property type="term" value="P:cell wall organization"/>
    <property type="evidence" value="ECO:0007669"/>
    <property type="project" value="UniProtKB-KW"/>
</dbReference>
<keyword evidence="4" id="KW-0067">ATP-binding</keyword>
<keyword evidence="6" id="KW-0573">Peptidoglycan synthesis</keyword>
<reference evidence="12 15" key="2">
    <citation type="submission" date="2019-02" db="EMBL/GenBank/DDBJ databases">
        <title>Complete genome sequence of Desulfobacter hydrogenophilus AcRS1.</title>
        <authorList>
            <person name="Marietou A."/>
            <person name="Lund M.B."/>
            <person name="Marshall I.P.G."/>
            <person name="Schreiber L."/>
            <person name="Jorgensen B."/>
        </authorList>
    </citation>
    <scope>NUCLEOTIDE SEQUENCE [LARGE SCALE GENOMIC DNA]</scope>
    <source>
        <strain evidence="12 15">AcRS1</strain>
    </source>
</reference>
<keyword evidence="3" id="KW-0547">Nucleotide-binding</keyword>
<dbReference type="GO" id="GO:0016881">
    <property type="term" value="F:acid-amino acid ligase activity"/>
    <property type="evidence" value="ECO:0007669"/>
    <property type="project" value="InterPro"/>
</dbReference>
<evidence type="ECO:0000313" key="12">
    <source>
        <dbReference type="EMBL" id="QBH13861.1"/>
    </source>
</evidence>
<proteinExistence type="predicted"/>